<dbReference type="PROSITE" id="PS01175">
    <property type="entry name" value="RIBONUCLEASE_II"/>
    <property type="match status" value="1"/>
</dbReference>
<dbReference type="InterPro" id="IPR012340">
    <property type="entry name" value="NA-bd_OB-fold"/>
</dbReference>
<dbReference type="OrthoDB" id="9764149at2"/>
<evidence type="ECO:0000313" key="12">
    <source>
        <dbReference type="EMBL" id="QCI22714.1"/>
    </source>
</evidence>
<dbReference type="NCBIfam" id="NF003455">
    <property type="entry name" value="PRK05054.1"/>
    <property type="match status" value="1"/>
</dbReference>
<evidence type="ECO:0000256" key="9">
    <source>
        <dbReference type="HAMAP-Rule" id="MF_01036"/>
    </source>
</evidence>
<evidence type="ECO:0000256" key="4">
    <source>
        <dbReference type="ARBA" id="ARBA00022490"/>
    </source>
</evidence>
<keyword evidence="8 9" id="KW-0694">RNA-binding</keyword>
<evidence type="ECO:0000256" key="8">
    <source>
        <dbReference type="ARBA" id="ARBA00022884"/>
    </source>
</evidence>
<evidence type="ECO:0000256" key="2">
    <source>
        <dbReference type="ARBA" id="ARBA00004496"/>
    </source>
</evidence>
<dbReference type="Gene3D" id="2.40.50.140">
    <property type="entry name" value="Nucleic acid-binding proteins"/>
    <property type="match status" value="2"/>
</dbReference>
<dbReference type="SMART" id="SM00357">
    <property type="entry name" value="CSP"/>
    <property type="match status" value="1"/>
</dbReference>
<dbReference type="EC" id="3.1.13.1" evidence="9"/>
<dbReference type="InterPro" id="IPR001900">
    <property type="entry name" value="RNase_II/R"/>
</dbReference>
<dbReference type="SMART" id="SM00955">
    <property type="entry name" value="RNB"/>
    <property type="match status" value="1"/>
</dbReference>
<dbReference type="Pfam" id="PF00773">
    <property type="entry name" value="RNB"/>
    <property type="match status" value="1"/>
</dbReference>
<dbReference type="Pfam" id="PF08206">
    <property type="entry name" value="OB_RNB"/>
    <property type="match status" value="1"/>
</dbReference>
<dbReference type="PANTHER" id="PTHR23355:SF37">
    <property type="entry name" value="EXORIBONUCLEASE 2"/>
    <property type="match status" value="1"/>
</dbReference>
<dbReference type="Gene3D" id="2.40.50.640">
    <property type="match status" value="1"/>
</dbReference>
<keyword evidence="4 9" id="KW-0963">Cytoplasm</keyword>
<evidence type="ECO:0000313" key="13">
    <source>
        <dbReference type="Proteomes" id="UP000298716"/>
    </source>
</evidence>
<comment type="catalytic activity">
    <reaction evidence="1 9">
        <text>Exonucleolytic cleavage in the 3'- to 5'-direction to yield nucleoside 5'-phosphates.</text>
        <dbReference type="EC" id="3.1.13.1"/>
    </reaction>
</comment>
<dbReference type="GO" id="GO:0008859">
    <property type="term" value="F:exoribonuclease II activity"/>
    <property type="evidence" value="ECO:0007669"/>
    <property type="project" value="UniProtKB-UniRule"/>
</dbReference>
<accession>A0A4D6Y922</accession>
<dbReference type="GO" id="GO:0003723">
    <property type="term" value="F:RNA binding"/>
    <property type="evidence" value="ECO:0007669"/>
    <property type="project" value="UniProtKB-KW"/>
</dbReference>
<feature type="domain" description="RNB" evidence="11">
    <location>
        <begin position="190"/>
        <end position="518"/>
    </location>
</feature>
<dbReference type="RefSeq" id="WP_158354815.1">
    <property type="nucleotide sequence ID" value="NZ_CP034867.1"/>
</dbReference>
<evidence type="ECO:0000256" key="5">
    <source>
        <dbReference type="ARBA" id="ARBA00022722"/>
    </source>
</evidence>
<dbReference type="GO" id="GO:0006402">
    <property type="term" value="P:mRNA catabolic process"/>
    <property type="evidence" value="ECO:0007669"/>
    <property type="project" value="UniProtKB-UniRule"/>
</dbReference>
<dbReference type="InterPro" id="IPR013223">
    <property type="entry name" value="RNase_B_OB_dom"/>
</dbReference>
<evidence type="ECO:0000256" key="1">
    <source>
        <dbReference type="ARBA" id="ARBA00001849"/>
    </source>
</evidence>
<reference evidence="12 13" key="1">
    <citation type="submission" date="2018-12" db="EMBL/GenBank/DDBJ databases">
        <authorList>
            <person name="Chong R.A."/>
        </authorList>
    </citation>
    <scope>NUCLEOTIDE SEQUENCE [LARGE SCALE GENOMIC DNA]</scope>
    <source>
        <strain evidence="12 13">Mga</strain>
    </source>
</reference>
<comment type="function">
    <text evidence="9">Involved in mRNA degradation. Hydrolyzes single-stranded polyribonucleotides processively in the 3' to 5' direction.</text>
</comment>
<dbReference type="InterPro" id="IPR022966">
    <property type="entry name" value="RNase_II/R_CS"/>
</dbReference>
<proteinExistence type="inferred from homology"/>
<reference evidence="12 13" key="2">
    <citation type="submission" date="2019-05" db="EMBL/GenBank/DDBJ databases">
        <title>Genome evolution of the obligate endosymbiont Buchnera aphidicola.</title>
        <authorList>
            <person name="Moran N.A."/>
        </authorList>
    </citation>
    <scope>NUCLEOTIDE SEQUENCE [LARGE SCALE GENOMIC DNA]</scope>
    <source>
        <strain evidence="12 13">Mga</strain>
    </source>
</reference>
<feature type="domain" description="Cold-shock" evidence="10">
    <location>
        <begin position="23"/>
        <end position="79"/>
    </location>
</feature>
<evidence type="ECO:0000256" key="3">
    <source>
        <dbReference type="ARBA" id="ARBA00009925"/>
    </source>
</evidence>
<dbReference type="InterPro" id="IPR050180">
    <property type="entry name" value="RNR_Ribonuclease"/>
</dbReference>
<dbReference type="PANTHER" id="PTHR23355">
    <property type="entry name" value="RIBONUCLEASE"/>
    <property type="match status" value="1"/>
</dbReference>
<dbReference type="EMBL" id="CP034867">
    <property type="protein sequence ID" value="QCI22714.1"/>
    <property type="molecule type" value="Genomic_DNA"/>
</dbReference>
<dbReference type="HAMAP" id="MF_01036">
    <property type="entry name" value="RNase_II"/>
    <property type="match status" value="1"/>
</dbReference>
<dbReference type="AlphaFoldDB" id="A0A4D6Y922"/>
<organism evidence="12 13">
    <name type="scientific">Buchnera aphidicola</name>
    <name type="common">Macrosiphum gaurae</name>
    <dbReference type="NCBI Taxonomy" id="2315801"/>
    <lineage>
        <taxon>Bacteria</taxon>
        <taxon>Pseudomonadati</taxon>
        <taxon>Pseudomonadota</taxon>
        <taxon>Gammaproteobacteria</taxon>
        <taxon>Enterobacterales</taxon>
        <taxon>Erwiniaceae</taxon>
        <taxon>Buchnera</taxon>
    </lineage>
</organism>
<comment type="similarity">
    <text evidence="3 9">Belongs to the RNR ribonuclease family. RNase II subfamily.</text>
</comment>
<dbReference type="NCBIfam" id="TIGR02062">
    <property type="entry name" value="RNase_B"/>
    <property type="match status" value="1"/>
</dbReference>
<protein>
    <recommendedName>
        <fullName evidence="9">Exoribonuclease 2</fullName>
        <ecNumber evidence="9">3.1.13.1</ecNumber>
    </recommendedName>
    <alternativeName>
        <fullName evidence="9">Exoribonuclease II</fullName>
        <shortName evidence="9">RNase II</shortName>
        <shortName evidence="9">Ribonuclease II</shortName>
    </alternativeName>
</protein>
<keyword evidence="5 9" id="KW-0540">Nuclease</keyword>
<dbReference type="InterPro" id="IPR011804">
    <property type="entry name" value="RNase_II"/>
</dbReference>
<evidence type="ECO:0000259" key="11">
    <source>
        <dbReference type="SMART" id="SM00955"/>
    </source>
</evidence>
<sequence>MFQNNPLLTQLKKNLHAKTPRVEGIVKSTERGFGFLEIDAQKSYFIPPKNMKKVMHGDKIVALLKTENDREIVEPEKLLEPFLNRFVGKIEKKDNRLFIMPDYPFLKDLIICQPNKNCFNIFQNGDWAVARLTKHKLKGDYIFYAELTEKITKKDDPLIPWWVTLARHNLDIKEPVAEETDLILKENYDRKDLTDLDFITIDNINTKDIDDAIFVNEKTNGDISLTVAIADPTAYIQYGSKLDILASKRAFTNYLPGFNIPMLPRKLSEDICSLNPNKRRPVLACNITILKNGNTSDKIDFFLAWIKSKSKLSYDHVSDWIEKSGSWKPPTKAIEKQILVLYRLCLLRMKWRKINAVLFKDSIEYRFHLSESGNIIDVLVEKRRIAHKIIEESMILANISAANFLSKNLGFGIYNVHAGFDSVNAENAVSFLRSYNLKFSAKEITTLKGFCNLRRVLNILSNNYIDSRIRRFQSFGDFSTIPGPHFALGFSEYATWTSPIRKYSDMINHRLLKSIIKKEPSIKPTEEIKLKISEQRRRNRMSERDISDWLYAILLQQKKYKNKKFDAEIIDISRNGIRARLIENGANVFIPGLFIHPIREELNFNQETGKVFINNVIHYKISDLIQVTLSDIRLETRSIIAKPELSKLK</sequence>
<comment type="subcellular location">
    <subcellularLocation>
        <location evidence="2 9">Cytoplasm</location>
    </subcellularLocation>
</comment>
<evidence type="ECO:0000259" key="10">
    <source>
        <dbReference type="SMART" id="SM00357"/>
    </source>
</evidence>
<keyword evidence="6 9" id="KW-0378">Hydrolase</keyword>
<name>A0A4D6Y922_9GAMM</name>
<keyword evidence="7 9" id="KW-0269">Exonuclease</keyword>
<dbReference type="SUPFAM" id="SSF50249">
    <property type="entry name" value="Nucleic acid-binding proteins"/>
    <property type="match status" value="4"/>
</dbReference>
<dbReference type="InterPro" id="IPR011129">
    <property type="entry name" value="CSD"/>
</dbReference>
<dbReference type="GO" id="GO:0005829">
    <property type="term" value="C:cytosol"/>
    <property type="evidence" value="ECO:0007669"/>
    <property type="project" value="UniProtKB-ARBA"/>
</dbReference>
<dbReference type="InterPro" id="IPR004476">
    <property type="entry name" value="RNase_II/RNase_R"/>
</dbReference>
<gene>
    <name evidence="9 12" type="primary">rnb</name>
    <name evidence="12" type="ORF">D9V72_01350</name>
</gene>
<dbReference type="Proteomes" id="UP000298716">
    <property type="component" value="Chromosome"/>
</dbReference>
<evidence type="ECO:0000256" key="7">
    <source>
        <dbReference type="ARBA" id="ARBA00022839"/>
    </source>
</evidence>
<dbReference type="NCBIfam" id="TIGR00358">
    <property type="entry name" value="3_prime_RNase"/>
    <property type="match status" value="1"/>
</dbReference>
<evidence type="ECO:0000256" key="6">
    <source>
        <dbReference type="ARBA" id="ARBA00022801"/>
    </source>
</evidence>